<organism evidence="1 2">
    <name type="scientific">Rubroshorea leprosula</name>
    <dbReference type="NCBI Taxonomy" id="152421"/>
    <lineage>
        <taxon>Eukaryota</taxon>
        <taxon>Viridiplantae</taxon>
        <taxon>Streptophyta</taxon>
        <taxon>Embryophyta</taxon>
        <taxon>Tracheophyta</taxon>
        <taxon>Spermatophyta</taxon>
        <taxon>Magnoliopsida</taxon>
        <taxon>eudicotyledons</taxon>
        <taxon>Gunneridae</taxon>
        <taxon>Pentapetalae</taxon>
        <taxon>rosids</taxon>
        <taxon>malvids</taxon>
        <taxon>Malvales</taxon>
        <taxon>Dipterocarpaceae</taxon>
        <taxon>Rubroshorea</taxon>
    </lineage>
</organism>
<name>A0AAV5MB45_9ROSI</name>
<reference evidence="1 2" key="1">
    <citation type="journal article" date="2021" name="Commun. Biol.">
        <title>The genome of Shorea leprosula (Dipterocarpaceae) highlights the ecological relevance of drought in aseasonal tropical rainforests.</title>
        <authorList>
            <person name="Ng K.K.S."/>
            <person name="Kobayashi M.J."/>
            <person name="Fawcett J.A."/>
            <person name="Hatakeyama M."/>
            <person name="Paape T."/>
            <person name="Ng C.H."/>
            <person name="Ang C.C."/>
            <person name="Tnah L.H."/>
            <person name="Lee C.T."/>
            <person name="Nishiyama T."/>
            <person name="Sese J."/>
            <person name="O'Brien M.J."/>
            <person name="Copetti D."/>
            <person name="Mohd Noor M.I."/>
            <person name="Ong R.C."/>
            <person name="Putra M."/>
            <person name="Sireger I.Z."/>
            <person name="Indrioko S."/>
            <person name="Kosugi Y."/>
            <person name="Izuno A."/>
            <person name="Isagi Y."/>
            <person name="Lee S.L."/>
            <person name="Shimizu K.K."/>
        </authorList>
    </citation>
    <scope>NUCLEOTIDE SEQUENCE [LARGE SCALE GENOMIC DNA]</scope>
    <source>
        <strain evidence="1">214</strain>
    </source>
</reference>
<keyword evidence="2" id="KW-1185">Reference proteome</keyword>
<evidence type="ECO:0000313" key="2">
    <source>
        <dbReference type="Proteomes" id="UP001054252"/>
    </source>
</evidence>
<accession>A0AAV5MB45</accession>
<proteinExistence type="predicted"/>
<dbReference type="EMBL" id="BPVZ01000208">
    <property type="protein sequence ID" value="GKV46424.1"/>
    <property type="molecule type" value="Genomic_DNA"/>
</dbReference>
<gene>
    <name evidence="1" type="ORF">SLEP1_g53409</name>
</gene>
<dbReference type="AlphaFoldDB" id="A0AAV5MB45"/>
<protein>
    <submittedName>
        <fullName evidence="1">Uncharacterized protein</fullName>
    </submittedName>
</protein>
<dbReference type="Proteomes" id="UP001054252">
    <property type="component" value="Unassembled WGS sequence"/>
</dbReference>
<sequence>MSTSIITKNKYEYGNKIDISSIGHGQCYKPPIDKHTIY</sequence>
<evidence type="ECO:0000313" key="1">
    <source>
        <dbReference type="EMBL" id="GKV46424.1"/>
    </source>
</evidence>
<comment type="caution">
    <text evidence="1">The sequence shown here is derived from an EMBL/GenBank/DDBJ whole genome shotgun (WGS) entry which is preliminary data.</text>
</comment>